<evidence type="ECO:0008006" key="5">
    <source>
        <dbReference type="Google" id="ProtNLM"/>
    </source>
</evidence>
<evidence type="ECO:0000313" key="4">
    <source>
        <dbReference type="Proteomes" id="UP001363151"/>
    </source>
</evidence>
<organism evidence="3 4">
    <name type="scientific">Aureococcus anophagefferens</name>
    <name type="common">Harmful bloom alga</name>
    <dbReference type="NCBI Taxonomy" id="44056"/>
    <lineage>
        <taxon>Eukaryota</taxon>
        <taxon>Sar</taxon>
        <taxon>Stramenopiles</taxon>
        <taxon>Ochrophyta</taxon>
        <taxon>Pelagophyceae</taxon>
        <taxon>Pelagomonadales</taxon>
        <taxon>Pelagomonadaceae</taxon>
        <taxon>Aureococcus</taxon>
    </lineage>
</organism>
<dbReference type="PANTHER" id="PTHR10605">
    <property type="entry name" value="HEPARAN SULFATE SULFOTRANSFERASE"/>
    <property type="match status" value="1"/>
</dbReference>
<keyword evidence="4" id="KW-1185">Reference proteome</keyword>
<dbReference type="PANTHER" id="PTHR10605:SF56">
    <property type="entry name" value="BIFUNCTIONAL HEPARAN SULFATE N-DEACETYLASE_N-SULFOTRANSFERASE"/>
    <property type="match status" value="1"/>
</dbReference>
<feature type="chain" id="PRO_5045869966" description="Sulfotransferase domain-containing protein" evidence="2">
    <location>
        <begin position="21"/>
        <end position="353"/>
    </location>
</feature>
<evidence type="ECO:0000313" key="3">
    <source>
        <dbReference type="EMBL" id="KAK7242339.1"/>
    </source>
</evidence>
<accession>A0ABR1G182</accession>
<dbReference type="InterPro" id="IPR027417">
    <property type="entry name" value="P-loop_NTPase"/>
</dbReference>
<proteinExistence type="predicted"/>
<name>A0ABR1G182_AURAN</name>
<dbReference type="Gene3D" id="3.40.50.300">
    <property type="entry name" value="P-loop containing nucleotide triphosphate hydrolases"/>
    <property type="match status" value="1"/>
</dbReference>
<keyword evidence="1" id="KW-0808">Transferase</keyword>
<dbReference type="SUPFAM" id="SSF52540">
    <property type="entry name" value="P-loop containing nucleoside triphosphate hydrolases"/>
    <property type="match status" value="1"/>
</dbReference>
<reference evidence="3 4" key="1">
    <citation type="submission" date="2024-03" db="EMBL/GenBank/DDBJ databases">
        <title>Aureococcus anophagefferens CCMP1851 and Kratosvirus quantuckense: Draft genome of a second virus-susceptible host strain in the model system.</title>
        <authorList>
            <person name="Chase E."/>
            <person name="Truchon A.R."/>
            <person name="Schepens W."/>
            <person name="Wilhelm S.W."/>
        </authorList>
    </citation>
    <scope>NUCLEOTIDE SEQUENCE [LARGE SCALE GENOMIC DNA]</scope>
    <source>
        <strain evidence="3 4">CCMP1851</strain>
    </source>
</reference>
<dbReference type="EMBL" id="JBBJCI010000145">
    <property type="protein sequence ID" value="KAK7242339.1"/>
    <property type="molecule type" value="Genomic_DNA"/>
</dbReference>
<gene>
    <name evidence="3" type="ORF">SO694_00012162</name>
</gene>
<feature type="signal peptide" evidence="2">
    <location>
        <begin position="1"/>
        <end position="20"/>
    </location>
</feature>
<dbReference type="Proteomes" id="UP001363151">
    <property type="component" value="Unassembled WGS sequence"/>
</dbReference>
<keyword evidence="2" id="KW-0732">Signal</keyword>
<protein>
    <recommendedName>
        <fullName evidence="5">Sulfotransferase domain-containing protein</fullName>
    </recommendedName>
</protein>
<dbReference type="InterPro" id="IPR037359">
    <property type="entry name" value="NST/OST"/>
</dbReference>
<comment type="caution">
    <text evidence="3">The sequence shown here is derived from an EMBL/GenBank/DDBJ whole genome shotgun (WGS) entry which is preliminary data.</text>
</comment>
<sequence length="353" mass="38407">MRPAATLALLAVAFHCGASATNGSLALCGEAGCWPATWVLGGRKCGSTSVFEWVASRGVCVATAADGAPRWKRKETHFWNDHKVAAAPGAAAAFAGLYPRDERCSRGFVEATPRNLHDARAPASAPALLRAALPEAFAAALRFVAVLREPVARDFSDFNHVVRKATPGAEESTYERHAACRLDRLGSGATYDRRDRCDRASARGFDNDLAIGFYAEQLEPALERWFAAFGPTRVFVVELAWLSAHFDDAEPRLASFLRLPAEGRRRASQLKRRNKASRKCGDSCQRAMSCDIRDRLAAAYAPWNDRLYALLAATPRPDEEPPFARFAAAPCVADGDAPRFDPTTSTTHFPARA</sequence>
<evidence type="ECO:0000256" key="2">
    <source>
        <dbReference type="SAM" id="SignalP"/>
    </source>
</evidence>
<evidence type="ECO:0000256" key="1">
    <source>
        <dbReference type="ARBA" id="ARBA00022679"/>
    </source>
</evidence>